<feature type="compositionally biased region" description="Basic and acidic residues" evidence="1">
    <location>
        <begin position="13"/>
        <end position="22"/>
    </location>
</feature>
<accession>A0ABZ3C4E9</accession>
<keyword evidence="2" id="KW-0812">Transmembrane</keyword>
<dbReference type="InterPro" id="IPR009937">
    <property type="entry name" value="Phage_holin_3_6"/>
</dbReference>
<evidence type="ECO:0000256" key="2">
    <source>
        <dbReference type="SAM" id="Phobius"/>
    </source>
</evidence>
<dbReference type="EMBL" id="CP115965">
    <property type="protein sequence ID" value="WZW97658.1"/>
    <property type="molecule type" value="Genomic_DNA"/>
</dbReference>
<name>A0ABZ3C4E9_9ACTN</name>
<feature type="transmembrane region" description="Helical" evidence="2">
    <location>
        <begin position="133"/>
        <end position="153"/>
    </location>
</feature>
<keyword evidence="2" id="KW-1133">Transmembrane helix</keyword>
<proteinExistence type="predicted"/>
<organism evidence="3 4">
    <name type="scientific">Propioniciclava soli</name>
    <dbReference type="NCBI Taxonomy" id="2775081"/>
    <lineage>
        <taxon>Bacteria</taxon>
        <taxon>Bacillati</taxon>
        <taxon>Actinomycetota</taxon>
        <taxon>Actinomycetes</taxon>
        <taxon>Propionibacteriales</taxon>
        <taxon>Propionibacteriaceae</taxon>
        <taxon>Propioniciclava</taxon>
    </lineage>
</organism>
<dbReference type="Proteomes" id="UP001434337">
    <property type="component" value="Chromosome"/>
</dbReference>
<keyword evidence="4" id="KW-1185">Reference proteome</keyword>
<evidence type="ECO:0000313" key="4">
    <source>
        <dbReference type="Proteomes" id="UP001434337"/>
    </source>
</evidence>
<reference evidence="3 4" key="1">
    <citation type="journal article" date="2023" name="Environ Microbiome">
        <title>A coral-associated actinobacterium mitigates coral bleaching under heat stress.</title>
        <authorList>
            <person name="Li J."/>
            <person name="Zou Y."/>
            <person name="Li Q."/>
            <person name="Zhang J."/>
            <person name="Bourne D.G."/>
            <person name="Lyu Y."/>
            <person name="Liu C."/>
            <person name="Zhang S."/>
        </authorList>
    </citation>
    <scope>NUCLEOTIDE SEQUENCE [LARGE SCALE GENOMIC DNA]</scope>
    <source>
        <strain evidence="3 4">SCSIO 13291</strain>
    </source>
</reference>
<dbReference type="RefSeq" id="WP_232548607.1">
    <property type="nucleotide sequence ID" value="NZ_CP115965.1"/>
</dbReference>
<keyword evidence="2" id="KW-0472">Membrane</keyword>
<gene>
    <name evidence="3" type="ORF">PCC79_12200</name>
</gene>
<dbReference type="Pfam" id="PF07332">
    <property type="entry name" value="Phage_holin_3_6"/>
    <property type="match status" value="1"/>
</dbReference>
<feature type="region of interest" description="Disordered" evidence="1">
    <location>
        <begin position="1"/>
        <end position="22"/>
    </location>
</feature>
<protein>
    <submittedName>
        <fullName evidence="3">Phage holin family protein</fullName>
    </submittedName>
</protein>
<feature type="transmembrane region" description="Helical" evidence="2">
    <location>
        <begin position="96"/>
        <end position="121"/>
    </location>
</feature>
<sequence length="187" mass="19323">MTSDPYDPTLRGPDGRLLGDDRRDASAYAGASGAHQAQDPADAEADASYARFRAEDRSLGEIASDVLGNASTLIRQEVELAKAEVTQSASRAGKGVGMLAGAGVAALLALIALTLALWWGIAIAIGSVAEPALGWSGVIVMVIWLVCAGILAAMGRAELNKIKGLPKTTETLQKIPNAAAGNEEKNR</sequence>
<evidence type="ECO:0000313" key="3">
    <source>
        <dbReference type="EMBL" id="WZW97658.1"/>
    </source>
</evidence>
<evidence type="ECO:0000256" key="1">
    <source>
        <dbReference type="SAM" id="MobiDB-lite"/>
    </source>
</evidence>